<keyword evidence="11" id="KW-1185">Reference proteome</keyword>
<evidence type="ECO:0000313" key="11">
    <source>
        <dbReference type="Proteomes" id="UP000383932"/>
    </source>
</evidence>
<dbReference type="Gene3D" id="1.10.150.20">
    <property type="entry name" value="5' to 3' exonuclease, C-terminal subdomain"/>
    <property type="match status" value="1"/>
</dbReference>
<evidence type="ECO:0000256" key="1">
    <source>
        <dbReference type="ARBA" id="ARBA00001946"/>
    </source>
</evidence>
<comment type="caution">
    <text evidence="10">The sequence shown here is derived from an EMBL/GenBank/DDBJ whole genome shotgun (WGS) entry which is preliminary data.</text>
</comment>
<evidence type="ECO:0000256" key="5">
    <source>
        <dbReference type="ARBA" id="ARBA00022801"/>
    </source>
</evidence>
<dbReference type="OrthoDB" id="31113at2759"/>
<dbReference type="GO" id="GO:0005634">
    <property type="term" value="C:nucleus"/>
    <property type="evidence" value="ECO:0007669"/>
    <property type="project" value="TreeGrafter"/>
</dbReference>
<sequence length="676" mass="74809">MGILGIVPFLLKKCPQAIETIPSRFHSLEGKTIALDGTLITQRLHFTPDPRPYRHVLGWYQLVQELRQNNINLICVFDGKNRIPAKHNEVERRRLLRLQSLARGTWEKSRHERLLALTQALRKLETLPEEHQQEILKSLQVEPESSPLVGGGEVGGLVDASPIEQREMDAPTLPALSESEEVISVFEELQLDKSDQAADLDLALLVKTITPADGEPISSAMGRDLDEGTDETLAAQAIDEVASLEDLTPVYEPTLTTESGTDALRDVERGIEAVSISESDIDGATLPETDISVTDVVSAEVSALEPGLEGTDILDHRVGLDELSPEWVDQAKLKADSLQGEDNKALTHKLLDLYDHYNRTTISGPDGKIHTLIEEPDLHDTVPIPISKAQLKYAQEEAKLWKELVISSENANINLARVVEMVEQFASAGLPSDEAQLDQEEDPSISERSAKLEEQSGLMAESLVRRAKPPTTLTYAESRLILEAMGIPCIESSIPYEAEALASSLVLHGFADFVGSEDTDVLVYNAPLLRNITNRKAPLQVIPPSVETGLGLSRDAFVDAAILMGTDFVRRVKKVGPNTAWRLMREYGSIERMLEEEPKFRPPDVAEYLEQVKIARMIFNTIPPAPSAELVSQGPWDDQAIFEVMSRFGLHRYLEDDQIISDGLAANYYADESTNF</sequence>
<feature type="domain" description="XPG-I" evidence="8">
    <location>
        <begin position="483"/>
        <end position="552"/>
    </location>
</feature>
<feature type="region of interest" description="Disordered" evidence="7">
    <location>
        <begin position="430"/>
        <end position="457"/>
    </location>
</feature>
<dbReference type="GO" id="GO:0003677">
    <property type="term" value="F:DNA binding"/>
    <property type="evidence" value="ECO:0007669"/>
    <property type="project" value="InterPro"/>
</dbReference>
<dbReference type="GO" id="GO:0046872">
    <property type="term" value="F:metal ion binding"/>
    <property type="evidence" value="ECO:0007669"/>
    <property type="project" value="UniProtKB-KW"/>
</dbReference>
<keyword evidence="6" id="KW-0460">Magnesium</keyword>
<dbReference type="SUPFAM" id="SSF47807">
    <property type="entry name" value="5' to 3' exonuclease, C-terminal subdomain"/>
    <property type="match status" value="1"/>
</dbReference>
<comment type="cofactor">
    <cofactor evidence="1">
        <name>Mg(2+)</name>
        <dbReference type="ChEBI" id="CHEBI:18420"/>
    </cofactor>
</comment>
<organism evidence="10 11">
    <name type="scientific">Ceratobasidium theobromae</name>
    <dbReference type="NCBI Taxonomy" id="1582974"/>
    <lineage>
        <taxon>Eukaryota</taxon>
        <taxon>Fungi</taxon>
        <taxon>Dikarya</taxon>
        <taxon>Basidiomycota</taxon>
        <taxon>Agaricomycotina</taxon>
        <taxon>Agaricomycetes</taxon>
        <taxon>Cantharellales</taxon>
        <taxon>Ceratobasidiaceae</taxon>
        <taxon>Ceratobasidium</taxon>
    </lineage>
</organism>
<dbReference type="SMART" id="SM00279">
    <property type="entry name" value="HhH2"/>
    <property type="match status" value="1"/>
</dbReference>
<evidence type="ECO:0000259" key="9">
    <source>
        <dbReference type="SMART" id="SM00485"/>
    </source>
</evidence>
<gene>
    <name evidence="10" type="ORF">CTheo_4758</name>
</gene>
<dbReference type="PRINTS" id="PR00853">
    <property type="entry name" value="XPGRADSUPER"/>
</dbReference>
<evidence type="ECO:0000256" key="4">
    <source>
        <dbReference type="ARBA" id="ARBA00022759"/>
    </source>
</evidence>
<dbReference type="SUPFAM" id="SSF88723">
    <property type="entry name" value="PIN domain-like"/>
    <property type="match status" value="1"/>
</dbReference>
<dbReference type="InterPro" id="IPR006084">
    <property type="entry name" value="XPG/Rad2"/>
</dbReference>
<protein>
    <submittedName>
        <fullName evidence="10">XPG I-region protein</fullName>
    </submittedName>
</protein>
<keyword evidence="5" id="KW-0378">Hydrolase</keyword>
<dbReference type="PANTHER" id="PTHR11081:SF9">
    <property type="entry name" value="FLAP ENDONUCLEASE 1"/>
    <property type="match status" value="1"/>
</dbReference>
<evidence type="ECO:0000256" key="6">
    <source>
        <dbReference type="ARBA" id="ARBA00022842"/>
    </source>
</evidence>
<dbReference type="AlphaFoldDB" id="A0A5N5QJ87"/>
<dbReference type="Gene3D" id="3.40.50.1010">
    <property type="entry name" value="5'-nuclease"/>
    <property type="match status" value="2"/>
</dbReference>
<evidence type="ECO:0000256" key="2">
    <source>
        <dbReference type="ARBA" id="ARBA00022722"/>
    </source>
</evidence>
<evidence type="ECO:0000313" key="10">
    <source>
        <dbReference type="EMBL" id="KAB5591812.1"/>
    </source>
</evidence>
<feature type="domain" description="XPG N-terminal" evidence="9">
    <location>
        <begin position="1"/>
        <end position="100"/>
    </location>
</feature>
<dbReference type="GO" id="GO:0006281">
    <property type="term" value="P:DNA repair"/>
    <property type="evidence" value="ECO:0007669"/>
    <property type="project" value="UniProtKB-ARBA"/>
</dbReference>
<accession>A0A5N5QJ87</accession>
<dbReference type="InterPro" id="IPR006085">
    <property type="entry name" value="XPG_DNA_repair_N"/>
</dbReference>
<dbReference type="GO" id="GO:0005737">
    <property type="term" value="C:cytoplasm"/>
    <property type="evidence" value="ECO:0007669"/>
    <property type="project" value="TreeGrafter"/>
</dbReference>
<dbReference type="InterPro" id="IPR036279">
    <property type="entry name" value="5-3_exonuclease_C_sf"/>
</dbReference>
<dbReference type="GO" id="GO:0008409">
    <property type="term" value="F:5'-3' exonuclease activity"/>
    <property type="evidence" value="ECO:0007669"/>
    <property type="project" value="TreeGrafter"/>
</dbReference>
<evidence type="ECO:0000256" key="3">
    <source>
        <dbReference type="ARBA" id="ARBA00022723"/>
    </source>
</evidence>
<dbReference type="InterPro" id="IPR006086">
    <property type="entry name" value="XPG-I_dom"/>
</dbReference>
<dbReference type="Pfam" id="PF00867">
    <property type="entry name" value="XPG_I"/>
    <property type="match status" value="1"/>
</dbReference>
<feature type="compositionally biased region" description="Acidic residues" evidence="7">
    <location>
        <begin position="435"/>
        <end position="444"/>
    </location>
</feature>
<dbReference type="InterPro" id="IPR029060">
    <property type="entry name" value="PIN-like_dom_sf"/>
</dbReference>
<keyword evidence="2" id="KW-0540">Nuclease</keyword>
<dbReference type="InterPro" id="IPR008918">
    <property type="entry name" value="HhH2"/>
</dbReference>
<proteinExistence type="predicted"/>
<dbReference type="Proteomes" id="UP000383932">
    <property type="component" value="Unassembled WGS sequence"/>
</dbReference>
<keyword evidence="3" id="KW-0479">Metal-binding</keyword>
<dbReference type="EMBL" id="SSOP01000088">
    <property type="protein sequence ID" value="KAB5591812.1"/>
    <property type="molecule type" value="Genomic_DNA"/>
</dbReference>
<keyword evidence="4" id="KW-0255">Endonuclease</keyword>
<evidence type="ECO:0000259" key="8">
    <source>
        <dbReference type="SMART" id="SM00484"/>
    </source>
</evidence>
<dbReference type="SMART" id="SM00484">
    <property type="entry name" value="XPGI"/>
    <property type="match status" value="1"/>
</dbReference>
<dbReference type="SMART" id="SM00485">
    <property type="entry name" value="XPGN"/>
    <property type="match status" value="1"/>
</dbReference>
<dbReference type="GO" id="GO:0017108">
    <property type="term" value="F:5'-flap endonuclease activity"/>
    <property type="evidence" value="ECO:0007669"/>
    <property type="project" value="TreeGrafter"/>
</dbReference>
<name>A0A5N5QJ87_9AGAM</name>
<reference evidence="10 11" key="1">
    <citation type="journal article" date="2019" name="Fungal Biol. Biotechnol.">
        <title>Draft genome sequence of fastidious pathogen Ceratobasidium theobromae, which causes vascular-streak dieback in Theobroma cacao.</title>
        <authorList>
            <person name="Ali S.S."/>
            <person name="Asman A."/>
            <person name="Shao J."/>
            <person name="Firmansyah A.P."/>
            <person name="Susilo A.W."/>
            <person name="Rosmana A."/>
            <person name="McMahon P."/>
            <person name="Junaid M."/>
            <person name="Guest D."/>
            <person name="Kheng T.Y."/>
            <person name="Meinhardt L.W."/>
            <person name="Bailey B.A."/>
        </authorList>
    </citation>
    <scope>NUCLEOTIDE SEQUENCE [LARGE SCALE GENOMIC DNA]</scope>
    <source>
        <strain evidence="10 11">CT2</strain>
    </source>
</reference>
<dbReference type="PANTHER" id="PTHR11081">
    <property type="entry name" value="FLAP ENDONUCLEASE FAMILY MEMBER"/>
    <property type="match status" value="1"/>
</dbReference>
<evidence type="ECO:0000256" key="7">
    <source>
        <dbReference type="SAM" id="MobiDB-lite"/>
    </source>
</evidence>